<organism evidence="2 3">
    <name type="scientific">Daphnia magna</name>
    <dbReference type="NCBI Taxonomy" id="35525"/>
    <lineage>
        <taxon>Eukaryota</taxon>
        <taxon>Metazoa</taxon>
        <taxon>Ecdysozoa</taxon>
        <taxon>Arthropoda</taxon>
        <taxon>Crustacea</taxon>
        <taxon>Branchiopoda</taxon>
        <taxon>Diplostraca</taxon>
        <taxon>Cladocera</taxon>
        <taxon>Anomopoda</taxon>
        <taxon>Daphniidae</taxon>
        <taxon>Daphnia</taxon>
    </lineage>
</organism>
<evidence type="ECO:0000256" key="1">
    <source>
        <dbReference type="SAM" id="Phobius"/>
    </source>
</evidence>
<evidence type="ECO:0000313" key="3">
    <source>
        <dbReference type="Proteomes" id="UP001234178"/>
    </source>
</evidence>
<keyword evidence="1" id="KW-0812">Transmembrane</keyword>
<accession>A0ABR0AUA0</accession>
<name>A0ABR0AUA0_9CRUS</name>
<keyword evidence="1" id="KW-0472">Membrane</keyword>
<protein>
    <submittedName>
        <fullName evidence="2">Uncharacterized protein</fullName>
    </submittedName>
</protein>
<reference evidence="2 3" key="1">
    <citation type="journal article" date="2023" name="Nucleic Acids Res.">
        <title>The hologenome of Daphnia magna reveals possible DNA methylation and microbiome-mediated evolution of the host genome.</title>
        <authorList>
            <person name="Chaturvedi A."/>
            <person name="Li X."/>
            <person name="Dhandapani V."/>
            <person name="Marshall H."/>
            <person name="Kissane S."/>
            <person name="Cuenca-Cambronero M."/>
            <person name="Asole G."/>
            <person name="Calvet F."/>
            <person name="Ruiz-Romero M."/>
            <person name="Marangio P."/>
            <person name="Guigo R."/>
            <person name="Rago D."/>
            <person name="Mirbahai L."/>
            <person name="Eastwood N."/>
            <person name="Colbourne J.K."/>
            <person name="Zhou J."/>
            <person name="Mallon E."/>
            <person name="Orsini L."/>
        </authorList>
    </citation>
    <scope>NUCLEOTIDE SEQUENCE [LARGE SCALE GENOMIC DNA]</scope>
    <source>
        <strain evidence="2">LRV0_1</strain>
    </source>
</reference>
<dbReference type="Proteomes" id="UP001234178">
    <property type="component" value="Unassembled WGS sequence"/>
</dbReference>
<evidence type="ECO:0000313" key="2">
    <source>
        <dbReference type="EMBL" id="KAK4028634.1"/>
    </source>
</evidence>
<proteinExistence type="predicted"/>
<comment type="caution">
    <text evidence="2">The sequence shown here is derived from an EMBL/GenBank/DDBJ whole genome shotgun (WGS) entry which is preliminary data.</text>
</comment>
<keyword evidence="3" id="KW-1185">Reference proteome</keyword>
<feature type="transmembrane region" description="Helical" evidence="1">
    <location>
        <begin position="15"/>
        <end position="38"/>
    </location>
</feature>
<gene>
    <name evidence="2" type="ORF">OUZ56_021638</name>
</gene>
<keyword evidence="1" id="KW-1133">Transmembrane helix</keyword>
<sequence length="115" mass="13410">MPHLLMGGCVLQMDVLILFLTMIFAVMIVNVTSAIAAINPFIFGYRSINEYGLIRKALRYWTTHNLLRKTDQFPSKRFQYQYLFLQLSKSVNRLLFKLLLETTFVSSLLRMEGLI</sequence>
<dbReference type="EMBL" id="JAOYFB010000039">
    <property type="protein sequence ID" value="KAK4028634.1"/>
    <property type="molecule type" value="Genomic_DNA"/>
</dbReference>